<reference evidence="1" key="2">
    <citation type="submission" date="2023-01" db="EMBL/GenBank/DDBJ databases">
        <authorList>
            <person name="Sun Q."/>
            <person name="Evtushenko L."/>
        </authorList>
    </citation>
    <scope>NUCLEOTIDE SEQUENCE</scope>
    <source>
        <strain evidence="1">VKM B-2935</strain>
    </source>
</reference>
<sequence>MQPLTDLYVSAFPGHDVSLQPRPDGTFVLALKRADNEAMIKVIAGKAGYSQAAANDEILSLKREVLIRDNALSGNSAHCTAHKLPTYSGQELSLRAMQSLFNRRRISI</sequence>
<evidence type="ECO:0008006" key="3">
    <source>
        <dbReference type="Google" id="ProtNLM"/>
    </source>
</evidence>
<evidence type="ECO:0000313" key="1">
    <source>
        <dbReference type="EMBL" id="GLK89802.1"/>
    </source>
</evidence>
<name>A0A9W6NGG0_9PSED</name>
<keyword evidence="2" id="KW-1185">Reference proteome</keyword>
<protein>
    <recommendedName>
        <fullName evidence="3">DUF3509 domain-containing protein</fullName>
    </recommendedName>
</protein>
<dbReference type="RefSeq" id="WP_271195988.1">
    <property type="nucleotide sequence ID" value="NZ_BSFN01000007.1"/>
</dbReference>
<dbReference type="EMBL" id="BSFN01000007">
    <property type="protein sequence ID" value="GLK89802.1"/>
    <property type="molecule type" value="Genomic_DNA"/>
</dbReference>
<gene>
    <name evidence="1" type="ORF">GCM10017655_28640</name>
</gene>
<organism evidence="1 2">
    <name type="scientific">Pseudomonas turukhanskensis</name>
    <dbReference type="NCBI Taxonomy" id="1806536"/>
    <lineage>
        <taxon>Bacteria</taxon>
        <taxon>Pseudomonadati</taxon>
        <taxon>Pseudomonadota</taxon>
        <taxon>Gammaproteobacteria</taxon>
        <taxon>Pseudomonadales</taxon>
        <taxon>Pseudomonadaceae</taxon>
        <taxon>Pseudomonas</taxon>
    </lineage>
</organism>
<accession>A0A9W6NGG0</accession>
<proteinExistence type="predicted"/>
<reference evidence="1" key="1">
    <citation type="journal article" date="2014" name="Int. J. Syst. Evol. Microbiol.">
        <title>Complete genome sequence of Corynebacterium casei LMG S-19264T (=DSM 44701T), isolated from a smear-ripened cheese.</title>
        <authorList>
            <consortium name="US DOE Joint Genome Institute (JGI-PGF)"/>
            <person name="Walter F."/>
            <person name="Albersmeier A."/>
            <person name="Kalinowski J."/>
            <person name="Ruckert C."/>
        </authorList>
    </citation>
    <scope>NUCLEOTIDE SEQUENCE</scope>
    <source>
        <strain evidence="1">VKM B-2935</strain>
    </source>
</reference>
<evidence type="ECO:0000313" key="2">
    <source>
        <dbReference type="Proteomes" id="UP001143328"/>
    </source>
</evidence>
<dbReference type="Proteomes" id="UP001143328">
    <property type="component" value="Unassembled WGS sequence"/>
</dbReference>
<comment type="caution">
    <text evidence="1">The sequence shown here is derived from an EMBL/GenBank/DDBJ whole genome shotgun (WGS) entry which is preliminary data.</text>
</comment>
<dbReference type="AlphaFoldDB" id="A0A9W6NGG0"/>